<dbReference type="AlphaFoldDB" id="A0A317DSZ7"/>
<dbReference type="InterPro" id="IPR015378">
    <property type="entry name" value="Transposase-like_Mu_C"/>
</dbReference>
<proteinExistence type="predicted"/>
<dbReference type="EMBL" id="QGLE01000034">
    <property type="protein sequence ID" value="PWR17482.1"/>
    <property type="molecule type" value="Genomic_DNA"/>
</dbReference>
<evidence type="ECO:0000259" key="1">
    <source>
        <dbReference type="Pfam" id="PF09299"/>
    </source>
</evidence>
<feature type="non-terminal residue" evidence="2">
    <location>
        <position position="1"/>
    </location>
</feature>
<dbReference type="Pfam" id="PF09299">
    <property type="entry name" value="Mu-transpos_C"/>
    <property type="match status" value="1"/>
</dbReference>
<feature type="domain" description="Transposase-like Mu C-terminal" evidence="1">
    <location>
        <begin position="64"/>
        <end position="126"/>
    </location>
</feature>
<dbReference type="Proteomes" id="UP000245461">
    <property type="component" value="Unassembled WGS sequence"/>
</dbReference>
<reference evidence="2 3" key="1">
    <citation type="submission" date="2018-05" db="EMBL/GenBank/DDBJ databases">
        <title>Zavarzinia sp. HR-AS.</title>
        <authorList>
            <person name="Lee Y."/>
            <person name="Jeon C.O."/>
        </authorList>
    </citation>
    <scope>NUCLEOTIDE SEQUENCE [LARGE SCALE GENOMIC DNA]</scope>
    <source>
        <strain evidence="2 3">HR-AS</strain>
    </source>
</reference>
<evidence type="ECO:0000313" key="2">
    <source>
        <dbReference type="EMBL" id="PWR17482.1"/>
    </source>
</evidence>
<comment type="caution">
    <text evidence="2">The sequence shown here is derived from an EMBL/GenBank/DDBJ whole genome shotgun (WGS) entry which is preliminary data.</text>
</comment>
<accession>A0A317DSZ7</accession>
<dbReference type="RefSeq" id="WP_207779460.1">
    <property type="nucleotide sequence ID" value="NZ_QGLE01000034.1"/>
</dbReference>
<protein>
    <recommendedName>
        <fullName evidence="1">Transposase-like Mu C-terminal domain-containing protein</fullName>
    </recommendedName>
</protein>
<name>A0A317DSZ7_9PROT</name>
<sequence length="302" mass="32912">GEDDHDAFCVSLTGEELQRRLDAWCAEDYAQRPHAGLDGLSPAERARSYAGEIRRIADPRALDLLLMDLPSGGGYRVVTKKGVSVEKASFWGPGMVVGHKVRVRLDPTDMGRIYVYTAADDAFICVAENPERLGISRAEVAAKARADQRSETASLRKRLQSVTRRLRPFHEVAAELAREALPPVVEFPRPSEAYTTPALQAAADAAGSERPMPLAPEAAGPRQPAQIITLGKSPSAVDAEDEAKTRRVARWKELDALIKAGAEVEARDRRWHTAYGKDAELVTALNVEKWRAEGLVAGGRSA</sequence>
<gene>
    <name evidence="2" type="ORF">DKG74_21340</name>
</gene>
<organism evidence="2 3">
    <name type="scientific">Zavarzinia aquatilis</name>
    <dbReference type="NCBI Taxonomy" id="2211142"/>
    <lineage>
        <taxon>Bacteria</taxon>
        <taxon>Pseudomonadati</taxon>
        <taxon>Pseudomonadota</taxon>
        <taxon>Alphaproteobacteria</taxon>
        <taxon>Rhodospirillales</taxon>
        <taxon>Zavarziniaceae</taxon>
        <taxon>Zavarzinia</taxon>
    </lineage>
</organism>
<keyword evidence="3" id="KW-1185">Reference proteome</keyword>
<evidence type="ECO:0000313" key="3">
    <source>
        <dbReference type="Proteomes" id="UP000245461"/>
    </source>
</evidence>